<dbReference type="EMBL" id="VYKJ01000009">
    <property type="protein sequence ID" value="KAA8998225.1"/>
    <property type="molecule type" value="Genomic_DNA"/>
</dbReference>
<comment type="caution">
    <text evidence="1">The sequence shown here is derived from an EMBL/GenBank/DDBJ whole genome shotgun (WGS) entry which is preliminary data.</text>
</comment>
<name>A0A5J5FWN5_9GAMM</name>
<gene>
    <name evidence="1" type="ORF">FJU30_16980</name>
</gene>
<organism evidence="1 2">
    <name type="scientific">Affinibrenneria salicis</name>
    <dbReference type="NCBI Taxonomy" id="2590031"/>
    <lineage>
        <taxon>Bacteria</taxon>
        <taxon>Pseudomonadati</taxon>
        <taxon>Pseudomonadota</taxon>
        <taxon>Gammaproteobacteria</taxon>
        <taxon>Enterobacterales</taxon>
        <taxon>Pectobacteriaceae</taxon>
        <taxon>Affinibrenneria</taxon>
    </lineage>
</organism>
<proteinExistence type="predicted"/>
<dbReference type="OrthoDB" id="6828104at2"/>
<dbReference type="Proteomes" id="UP000335415">
    <property type="component" value="Unassembled WGS sequence"/>
</dbReference>
<evidence type="ECO:0008006" key="3">
    <source>
        <dbReference type="Google" id="ProtNLM"/>
    </source>
</evidence>
<dbReference type="AlphaFoldDB" id="A0A5J5FWN5"/>
<evidence type="ECO:0000313" key="1">
    <source>
        <dbReference type="EMBL" id="KAA8998225.1"/>
    </source>
</evidence>
<sequence>MLNYDFARLTGMHSGSDINFQQLASALDCSRDFRGAGIIYADGAVKYLVRPSRRYSNPEQSLVTHVIITKVPLTNAESAENSLTDAISASSVATEIASAALSCGATILTGLVAFGGGVAVPFTGGASGALVALGYAGAVATAAQCVNGVYRVTRISSGNTEAIAWLDSQDWYVTTSTVLDVVSLAAAGGALKEALATYKTMKSASSARVMEWLRGISRQERARLTEAIIRNQNPGISNQAIKAAMRAGIYPKRFPTETLQNELRKQLVNAITSSASFAGSGISGTLRNPGNVLTSGKYLVGVLQSLPVMK</sequence>
<accession>A0A5J5FWN5</accession>
<reference evidence="1 2" key="1">
    <citation type="submission" date="2019-09" db="EMBL/GenBank/DDBJ databases">
        <authorList>
            <person name="Li Y."/>
        </authorList>
    </citation>
    <scope>NUCLEOTIDE SEQUENCE [LARGE SCALE GENOMIC DNA]</scope>
    <source>
        <strain evidence="1 2">L3-3HA</strain>
    </source>
</reference>
<protein>
    <recommendedName>
        <fullName evidence="3">NAD synthetase</fullName>
    </recommendedName>
</protein>
<evidence type="ECO:0000313" key="2">
    <source>
        <dbReference type="Proteomes" id="UP000335415"/>
    </source>
</evidence>
<keyword evidence="2" id="KW-1185">Reference proteome</keyword>